<reference evidence="3" key="1">
    <citation type="journal article" date="2016" name="Nature">
        <title>Genome evolution in the allotetraploid frog Xenopus laevis.</title>
        <authorList>
            <person name="Session A.M."/>
            <person name="Uno Y."/>
            <person name="Kwon T."/>
            <person name="Chapman J.A."/>
            <person name="Toyoda A."/>
            <person name="Takahashi S."/>
            <person name="Fukui A."/>
            <person name="Hikosaka A."/>
            <person name="Suzuki A."/>
            <person name="Kondo M."/>
            <person name="van Heeringen S.J."/>
            <person name="Quigley I."/>
            <person name="Heinz S."/>
            <person name="Ogino H."/>
            <person name="Ochi H."/>
            <person name="Hellsten U."/>
            <person name="Lyons J.B."/>
            <person name="Simakov O."/>
            <person name="Putnam N."/>
            <person name="Stites J."/>
            <person name="Kuroki Y."/>
            <person name="Tanaka T."/>
            <person name="Michiue T."/>
            <person name="Watanabe M."/>
            <person name="Bogdanovic O."/>
            <person name="Lister R."/>
            <person name="Georgiou G."/>
            <person name="Paranjpe S.S."/>
            <person name="van Kruijsbergen I."/>
            <person name="Shu S."/>
            <person name="Carlson J."/>
            <person name="Kinoshita T."/>
            <person name="Ohta Y."/>
            <person name="Mawaribuchi S."/>
            <person name="Jenkins J."/>
            <person name="Grimwood J."/>
            <person name="Schmutz J."/>
            <person name="Mitros T."/>
            <person name="Mozaffari S.V."/>
            <person name="Suzuki Y."/>
            <person name="Haramoto Y."/>
            <person name="Yamamoto T.S."/>
            <person name="Takagi C."/>
            <person name="Heald R."/>
            <person name="Miller K."/>
            <person name="Haudenschild C."/>
            <person name="Kitzman J."/>
            <person name="Nakayama T."/>
            <person name="Izutsu Y."/>
            <person name="Robert J."/>
            <person name="Fortriede J."/>
            <person name="Burns K."/>
            <person name="Lotay V."/>
            <person name="Karimi K."/>
            <person name="Yasuoka Y."/>
            <person name="Dichmann D.S."/>
            <person name="Flajnik M.F."/>
            <person name="Houston D.W."/>
            <person name="Shendure J."/>
            <person name="DuPasquier L."/>
            <person name="Vize P.D."/>
            <person name="Zorn A.M."/>
            <person name="Ito M."/>
            <person name="Marcotte E.M."/>
            <person name="Wallingford J.B."/>
            <person name="Ito Y."/>
            <person name="Asashima M."/>
            <person name="Ueno N."/>
            <person name="Matsuda Y."/>
            <person name="Veenstra G.J."/>
            <person name="Fujiyama A."/>
            <person name="Harland R.M."/>
            <person name="Taira M."/>
            <person name="Rokhsar D.S."/>
        </authorList>
    </citation>
    <scope>NUCLEOTIDE SEQUENCE [LARGE SCALE GENOMIC DNA]</scope>
    <source>
        <strain evidence="3">J</strain>
    </source>
</reference>
<organism evidence="2 3">
    <name type="scientific">Xenopus laevis</name>
    <name type="common">African clawed frog</name>
    <dbReference type="NCBI Taxonomy" id="8355"/>
    <lineage>
        <taxon>Eukaryota</taxon>
        <taxon>Metazoa</taxon>
        <taxon>Chordata</taxon>
        <taxon>Craniata</taxon>
        <taxon>Vertebrata</taxon>
        <taxon>Euteleostomi</taxon>
        <taxon>Amphibia</taxon>
        <taxon>Batrachia</taxon>
        <taxon>Anura</taxon>
        <taxon>Pipoidea</taxon>
        <taxon>Pipidae</taxon>
        <taxon>Xenopodinae</taxon>
        <taxon>Xenopus</taxon>
        <taxon>Xenopus</taxon>
    </lineage>
</organism>
<keyword evidence="1" id="KW-0812">Transmembrane</keyword>
<dbReference type="Proteomes" id="UP000694892">
    <property type="component" value="Chromosome 3L"/>
</dbReference>
<dbReference type="AlphaFoldDB" id="A0A974HRZ4"/>
<dbReference type="EMBL" id="CM004470">
    <property type="protein sequence ID" value="OCT88367.1"/>
    <property type="molecule type" value="Genomic_DNA"/>
</dbReference>
<keyword evidence="1" id="KW-1133">Transmembrane helix</keyword>
<accession>A0A974HRZ4</accession>
<keyword evidence="1" id="KW-0472">Membrane</keyword>
<feature type="transmembrane region" description="Helical" evidence="1">
    <location>
        <begin position="49"/>
        <end position="72"/>
    </location>
</feature>
<evidence type="ECO:0000313" key="2">
    <source>
        <dbReference type="EMBL" id="OCT88367.1"/>
    </source>
</evidence>
<proteinExistence type="predicted"/>
<gene>
    <name evidence="2" type="ORF">XELAEV_18016998mg</name>
</gene>
<name>A0A974HRZ4_XENLA</name>
<sequence>MDIKREDQTADTSNNEKITTETAKGLRGRLLTGTDSMLPSHHNEDFLSMVYQICIFWKCLFLKLYILVIVCIKPFTK</sequence>
<evidence type="ECO:0000313" key="3">
    <source>
        <dbReference type="Proteomes" id="UP000694892"/>
    </source>
</evidence>
<evidence type="ECO:0000256" key="1">
    <source>
        <dbReference type="SAM" id="Phobius"/>
    </source>
</evidence>
<protein>
    <submittedName>
        <fullName evidence="2">Uncharacterized protein</fullName>
    </submittedName>
</protein>